<evidence type="ECO:0000313" key="3">
    <source>
        <dbReference type="EMBL" id="VAV94321.1"/>
    </source>
</evidence>
<dbReference type="InterPro" id="IPR002656">
    <property type="entry name" value="Acyl_transf_3_dom"/>
</dbReference>
<dbReference type="PANTHER" id="PTHR36927">
    <property type="entry name" value="BLR4337 PROTEIN"/>
    <property type="match status" value="1"/>
</dbReference>
<name>A0A3B0RSY5_9ZZZZ</name>
<protein>
    <submittedName>
        <fullName evidence="3">Inner membrane protein</fullName>
    </submittedName>
</protein>
<feature type="transmembrane region" description="Helical" evidence="1">
    <location>
        <begin position="316"/>
        <end position="341"/>
    </location>
</feature>
<feature type="transmembrane region" description="Helical" evidence="1">
    <location>
        <begin position="246"/>
        <end position="266"/>
    </location>
</feature>
<feature type="transmembrane region" description="Helical" evidence="1">
    <location>
        <begin position="147"/>
        <end position="167"/>
    </location>
</feature>
<keyword evidence="1" id="KW-1133">Transmembrane helix</keyword>
<dbReference type="InterPro" id="IPR050623">
    <property type="entry name" value="Glucan_succinyl_AcylTrfase"/>
</dbReference>
<dbReference type="AlphaFoldDB" id="A0A3B0RSY5"/>
<dbReference type="PANTHER" id="PTHR36927:SF3">
    <property type="entry name" value="GLUCANS BIOSYNTHESIS PROTEIN C"/>
    <property type="match status" value="1"/>
</dbReference>
<feature type="transmembrane region" description="Helical" evidence="1">
    <location>
        <begin position="15"/>
        <end position="34"/>
    </location>
</feature>
<evidence type="ECO:0000256" key="1">
    <source>
        <dbReference type="SAM" id="Phobius"/>
    </source>
</evidence>
<keyword evidence="1" id="KW-0812">Transmembrane</keyword>
<feature type="transmembrane region" description="Helical" evidence="1">
    <location>
        <begin position="59"/>
        <end position="76"/>
    </location>
</feature>
<feature type="transmembrane region" description="Helical" evidence="1">
    <location>
        <begin position="179"/>
        <end position="197"/>
    </location>
</feature>
<reference evidence="3" key="1">
    <citation type="submission" date="2018-06" db="EMBL/GenBank/DDBJ databases">
        <authorList>
            <person name="Zhirakovskaya E."/>
        </authorList>
    </citation>
    <scope>NUCLEOTIDE SEQUENCE</scope>
</reference>
<keyword evidence="1" id="KW-0472">Membrane</keyword>
<dbReference type="GO" id="GO:0016747">
    <property type="term" value="F:acyltransferase activity, transferring groups other than amino-acyl groups"/>
    <property type="evidence" value="ECO:0007669"/>
    <property type="project" value="InterPro"/>
</dbReference>
<feature type="transmembrane region" description="Helical" evidence="1">
    <location>
        <begin position="217"/>
        <end position="234"/>
    </location>
</feature>
<accession>A0A3B0RSY5</accession>
<sequence length="387" mass="44227">MHFKYQTGRRYDLDWLRIIAFSLLILYHIGMYYVTWDWHVKSAYAGTGLEPVMRLLNPWRLLLLFFISGLAARFMLDKVSGEDFAMLRLWRLFIPLFIGMQFVVAPQTYFQFLQAGLIEPGFWDFFAKYSDPDYVFKGTTTPTWNHLWYVAYLLVYSFILVGIAPWLQMLANGPVGRLVVGLPNWVLALVLPLIPLLLTRFILTPHWPTSHNLIADWANHASSFSMFLAGYLVAKSPAFWQAIHKMRICSLLIAIVLIVPLSLIWLDWDGFVTTYTEDSLQVFAARFARVAYAWIAIATILGFAQIRLNKPGKVLGYLTSVIFPYYILHQTLIIVIASFLAPYQLAMAIEITALIIGTIAGCVLLTEFVIARVSLLRVCFGMQTKAD</sequence>
<dbReference type="Pfam" id="PF01757">
    <property type="entry name" value="Acyl_transf_3"/>
    <property type="match status" value="1"/>
</dbReference>
<gene>
    <name evidence="3" type="ORF">MNBD_ALPHA06-580</name>
</gene>
<feature type="transmembrane region" description="Helical" evidence="1">
    <location>
        <begin position="347"/>
        <end position="370"/>
    </location>
</feature>
<organism evidence="3">
    <name type="scientific">hydrothermal vent metagenome</name>
    <dbReference type="NCBI Taxonomy" id="652676"/>
    <lineage>
        <taxon>unclassified sequences</taxon>
        <taxon>metagenomes</taxon>
        <taxon>ecological metagenomes</taxon>
    </lineage>
</organism>
<evidence type="ECO:0000259" key="2">
    <source>
        <dbReference type="Pfam" id="PF01757"/>
    </source>
</evidence>
<feature type="transmembrane region" description="Helical" evidence="1">
    <location>
        <begin position="88"/>
        <end position="110"/>
    </location>
</feature>
<feature type="domain" description="Acyltransferase 3" evidence="2">
    <location>
        <begin position="11"/>
        <end position="366"/>
    </location>
</feature>
<feature type="transmembrane region" description="Helical" evidence="1">
    <location>
        <begin position="286"/>
        <end position="304"/>
    </location>
</feature>
<dbReference type="EMBL" id="UOEE01000181">
    <property type="protein sequence ID" value="VAV94321.1"/>
    <property type="molecule type" value="Genomic_DNA"/>
</dbReference>
<proteinExistence type="predicted"/>